<dbReference type="EMBL" id="JAEDAO010000001">
    <property type="protein sequence ID" value="MBK0393476.1"/>
    <property type="molecule type" value="Genomic_DNA"/>
</dbReference>
<evidence type="ECO:0000256" key="3">
    <source>
        <dbReference type="SAM" id="SignalP"/>
    </source>
</evidence>
<keyword evidence="2" id="KW-0812">Transmembrane</keyword>
<keyword evidence="2" id="KW-0472">Membrane</keyword>
<feature type="transmembrane region" description="Helical" evidence="2">
    <location>
        <begin position="289"/>
        <end position="308"/>
    </location>
</feature>
<feature type="compositionally biased region" description="Low complexity" evidence="1">
    <location>
        <begin position="131"/>
        <end position="153"/>
    </location>
</feature>
<feature type="chain" id="PRO_5037727607" description="Tetratricopeptide repeat protein" evidence="3">
    <location>
        <begin position="25"/>
        <end position="648"/>
    </location>
</feature>
<evidence type="ECO:0000313" key="5">
    <source>
        <dbReference type="Proteomes" id="UP000617041"/>
    </source>
</evidence>
<evidence type="ECO:0008006" key="6">
    <source>
        <dbReference type="Google" id="ProtNLM"/>
    </source>
</evidence>
<accession>A0A934US39</accession>
<feature type="compositionally biased region" description="Low complexity" evidence="1">
    <location>
        <begin position="187"/>
        <end position="204"/>
    </location>
</feature>
<reference evidence="4" key="1">
    <citation type="submission" date="2020-12" db="EMBL/GenBank/DDBJ databases">
        <title>Ramlibacter sp. nov., isolated from a freshwater alga, Cryptomonas.</title>
        <authorList>
            <person name="Kim H.M."/>
            <person name="Jeon C.O."/>
        </authorList>
    </citation>
    <scope>NUCLEOTIDE SEQUENCE</scope>
    <source>
        <strain evidence="4">CrO1</strain>
    </source>
</reference>
<dbReference type="RefSeq" id="WP_200788441.1">
    <property type="nucleotide sequence ID" value="NZ_JAEDAO010000001.1"/>
</dbReference>
<feature type="signal peptide" evidence="3">
    <location>
        <begin position="1"/>
        <end position="24"/>
    </location>
</feature>
<comment type="caution">
    <text evidence="4">The sequence shown here is derived from an EMBL/GenBank/DDBJ whole genome shotgun (WGS) entry which is preliminary data.</text>
</comment>
<keyword evidence="5" id="KW-1185">Reference proteome</keyword>
<sequence>MKLIRPYRCAALALVACLAAAVDAATVGRPQGPALIGRPLDLMVPLVLEGAGDAAPECAEADVFYGDLRVAPSSVSTELQSTPRGPAVRVRAMSAINEPVVTVYLQLGCGSRFTRRLVLLTEPDPAAEQSRPLPATARTEAAEAAANAAPLNLSMSRGLPSVQPGTVDAAKPAAPKPGAPKRKAAPKPKAAAAAAQPAAPSQPATVNPQAAATPAPSAGPRDRLKLDVPVGLGEPAPPSEESLRQAARLQAIERDLRDMRQFLQRNDSTMLQLHAQLVRAENERYSNPLVYVLLALVAVMAGFMAFLWRQTSRMQEAAAANWWRDPASDRDARRPRAGAEAAPVVARAEPSKPGEDEDDAPGKPRSRLVSQAPEPMVHPDPVQPPTMQAPLHVSARTDGDFQPSQTGTRALKAEELHDVQQEADFFSSLGEYDRAIDVLRSHIQANPETSAVAWLDLVEIYHRLGRREDFEWVRREFQRRFNAKVPEFDNYSLENAGIEAYDNAMQRIVALWPARRVLDVIEESIFRGPSKDGAQAFSLQAYRELLLLHHIGQQVLTDTGSHSGFHEDASELVGGNSDFGAEGFSHTSIHPLSTGQSGNDEADGQGVVLDLDLNLDEAPAAPANGAMLDFDLPEIDPALAAPSRGSRE</sequence>
<evidence type="ECO:0000313" key="4">
    <source>
        <dbReference type="EMBL" id="MBK0393476.1"/>
    </source>
</evidence>
<dbReference type="Proteomes" id="UP000617041">
    <property type="component" value="Unassembled WGS sequence"/>
</dbReference>
<dbReference type="AlphaFoldDB" id="A0A934US39"/>
<keyword evidence="3" id="KW-0732">Signal</keyword>
<name>A0A934US39_9BURK</name>
<organism evidence="4 5">
    <name type="scientific">Ramlibacter algicola</name>
    <dbReference type="NCBI Taxonomy" id="2795217"/>
    <lineage>
        <taxon>Bacteria</taxon>
        <taxon>Pseudomonadati</taxon>
        <taxon>Pseudomonadota</taxon>
        <taxon>Betaproteobacteria</taxon>
        <taxon>Burkholderiales</taxon>
        <taxon>Comamonadaceae</taxon>
        <taxon>Ramlibacter</taxon>
    </lineage>
</organism>
<keyword evidence="2" id="KW-1133">Transmembrane helix</keyword>
<evidence type="ECO:0000256" key="1">
    <source>
        <dbReference type="SAM" id="MobiDB-lite"/>
    </source>
</evidence>
<feature type="compositionally biased region" description="Polar residues" evidence="1">
    <location>
        <begin position="585"/>
        <end position="599"/>
    </location>
</feature>
<gene>
    <name evidence="4" type="ORF">I8E28_12815</name>
</gene>
<feature type="region of interest" description="Disordered" evidence="1">
    <location>
        <begin position="125"/>
        <end position="243"/>
    </location>
</feature>
<feature type="compositionally biased region" description="Low complexity" evidence="1">
    <location>
        <begin position="338"/>
        <end position="348"/>
    </location>
</feature>
<evidence type="ECO:0000256" key="2">
    <source>
        <dbReference type="SAM" id="Phobius"/>
    </source>
</evidence>
<feature type="region of interest" description="Disordered" evidence="1">
    <location>
        <begin position="320"/>
        <end position="381"/>
    </location>
</feature>
<feature type="region of interest" description="Disordered" evidence="1">
    <location>
        <begin position="584"/>
        <end position="604"/>
    </location>
</feature>
<protein>
    <recommendedName>
        <fullName evidence="6">Tetratricopeptide repeat protein</fullName>
    </recommendedName>
</protein>
<proteinExistence type="predicted"/>